<evidence type="ECO:0000256" key="3">
    <source>
        <dbReference type="ARBA" id="ARBA00007931"/>
    </source>
</evidence>
<dbReference type="GO" id="GO:0006508">
    <property type="term" value="P:proteolysis"/>
    <property type="evidence" value="ECO:0007669"/>
    <property type="project" value="UniProtKB-KW"/>
</dbReference>
<reference evidence="13 14" key="1">
    <citation type="journal article" date="2019" name="Int. J. Syst. Evol. Microbiol.">
        <title>The Global Catalogue of Microorganisms (GCM) 10K type strain sequencing project: providing services to taxonomists for standard genome sequencing and annotation.</title>
        <authorList>
            <consortium name="The Broad Institute Genomics Platform"/>
            <consortium name="The Broad Institute Genome Sequencing Center for Infectious Disease"/>
            <person name="Wu L."/>
            <person name="Ma J."/>
        </authorList>
    </citation>
    <scope>NUCLEOTIDE SEQUENCE [LARGE SCALE GENOMIC DNA]</scope>
    <source>
        <strain evidence="13 14">JCM 9088</strain>
    </source>
</reference>
<evidence type="ECO:0000256" key="9">
    <source>
        <dbReference type="ARBA" id="ARBA00023049"/>
    </source>
</evidence>
<dbReference type="SMART" id="SM00228">
    <property type="entry name" value="PDZ"/>
    <property type="match status" value="1"/>
</dbReference>
<evidence type="ECO:0000256" key="1">
    <source>
        <dbReference type="ARBA" id="ARBA00001947"/>
    </source>
</evidence>
<keyword evidence="10 11" id="KW-0472">Membrane</keyword>
<comment type="subcellular location">
    <subcellularLocation>
        <location evidence="2">Membrane</location>
        <topology evidence="2">Multi-pass membrane protein</topology>
    </subcellularLocation>
</comment>
<dbReference type="EMBL" id="BAAAUD010000061">
    <property type="protein sequence ID" value="GAA2967800.1"/>
    <property type="molecule type" value="Genomic_DNA"/>
</dbReference>
<dbReference type="Pfam" id="PF02163">
    <property type="entry name" value="Peptidase_M50"/>
    <property type="match status" value="1"/>
</dbReference>
<evidence type="ECO:0000256" key="5">
    <source>
        <dbReference type="ARBA" id="ARBA00022692"/>
    </source>
</evidence>
<keyword evidence="7" id="KW-0862">Zinc</keyword>
<evidence type="ECO:0000256" key="6">
    <source>
        <dbReference type="ARBA" id="ARBA00022801"/>
    </source>
</evidence>
<dbReference type="RefSeq" id="WP_344499760.1">
    <property type="nucleotide sequence ID" value="NZ_BAAAUD010000061.1"/>
</dbReference>
<gene>
    <name evidence="13" type="ORF">GCM10010446_61980</name>
</gene>
<evidence type="ECO:0000256" key="2">
    <source>
        <dbReference type="ARBA" id="ARBA00004141"/>
    </source>
</evidence>
<evidence type="ECO:0000256" key="4">
    <source>
        <dbReference type="ARBA" id="ARBA00022670"/>
    </source>
</evidence>
<evidence type="ECO:0000256" key="11">
    <source>
        <dbReference type="SAM" id="Phobius"/>
    </source>
</evidence>
<evidence type="ECO:0000259" key="12">
    <source>
        <dbReference type="SMART" id="SM00228"/>
    </source>
</evidence>
<keyword evidence="8 11" id="KW-1133">Transmembrane helix</keyword>
<dbReference type="InterPro" id="IPR001478">
    <property type="entry name" value="PDZ"/>
</dbReference>
<keyword evidence="14" id="KW-1185">Reference proteome</keyword>
<dbReference type="Proteomes" id="UP001500403">
    <property type="component" value="Unassembled WGS sequence"/>
</dbReference>
<dbReference type="InterPro" id="IPR008915">
    <property type="entry name" value="Peptidase_M50"/>
</dbReference>
<evidence type="ECO:0000256" key="8">
    <source>
        <dbReference type="ARBA" id="ARBA00022989"/>
    </source>
</evidence>
<organism evidence="13 14">
    <name type="scientific">Streptomyces enissocaesilis</name>
    <dbReference type="NCBI Taxonomy" id="332589"/>
    <lineage>
        <taxon>Bacteria</taxon>
        <taxon>Bacillati</taxon>
        <taxon>Actinomycetota</taxon>
        <taxon>Actinomycetes</taxon>
        <taxon>Kitasatosporales</taxon>
        <taxon>Streptomycetaceae</taxon>
        <taxon>Streptomyces</taxon>
        <taxon>Streptomyces rochei group</taxon>
    </lineage>
</organism>
<keyword evidence="5 11" id="KW-0812">Transmembrane</keyword>
<dbReference type="PANTHER" id="PTHR42837:SF2">
    <property type="entry name" value="MEMBRANE METALLOPROTEASE ARASP2, CHLOROPLASTIC-RELATED"/>
    <property type="match status" value="1"/>
</dbReference>
<proteinExistence type="inferred from homology"/>
<evidence type="ECO:0000313" key="14">
    <source>
        <dbReference type="Proteomes" id="UP001500403"/>
    </source>
</evidence>
<dbReference type="CDD" id="cd06163">
    <property type="entry name" value="S2P-M50_PDZ_RseP-like"/>
    <property type="match status" value="1"/>
</dbReference>
<dbReference type="InterPro" id="IPR004387">
    <property type="entry name" value="Pept_M50_Zn"/>
</dbReference>
<sequence length="433" mass="46909">MTTILLTVLGIVIFFAGLLFSIAWHELGHLSTAKLFGVRVPQYMVGFGPTLWSRHKGETEYGVKAIPLGGYIRMIGMFPPGADGRMEARSTSPWRGMIEDARSAAYEELRPGDETRLFYTRKPWKRVIVMFAGPFMNLILAVAIFLGVFMTIGLNQQTTTVDQVVPCVVAQSENRDCRTSDPASPAKAAGLQKGDRIVAFDGEPVEDWATLSERIRDTVGPASITVERDGREKVLQAELIANKVAKKDAQGQPVADEYVEAGYLGFGPGMAVTPLSFSDSVDRMGVMIESGVDSLIALPSKVPDLWNAAFNGEERKADSPMGVVGAARVGGEILGLGLPMENTVGMMLFLIAGFNLSLFLFNMLPLLPLDGGHIAGALWESLRRTVAKVFRRPDPGPFDVAKLMPVAYVVAGIFICFTALVLVADVVNPVRIS</sequence>
<evidence type="ECO:0000256" key="7">
    <source>
        <dbReference type="ARBA" id="ARBA00022833"/>
    </source>
</evidence>
<feature type="transmembrane region" description="Helical" evidence="11">
    <location>
        <begin position="406"/>
        <end position="427"/>
    </location>
</feature>
<evidence type="ECO:0000256" key="10">
    <source>
        <dbReference type="ARBA" id="ARBA00023136"/>
    </source>
</evidence>
<feature type="transmembrane region" description="Helical" evidence="11">
    <location>
        <begin position="344"/>
        <end position="364"/>
    </location>
</feature>
<comment type="similarity">
    <text evidence="3">Belongs to the peptidase M50B family.</text>
</comment>
<name>A0ABN3XM19_9ACTN</name>
<dbReference type="PANTHER" id="PTHR42837">
    <property type="entry name" value="REGULATOR OF SIGMA-E PROTEASE RSEP"/>
    <property type="match status" value="1"/>
</dbReference>
<comment type="caution">
    <text evidence="13">The sequence shown here is derived from an EMBL/GenBank/DDBJ whole genome shotgun (WGS) entry which is preliminary data.</text>
</comment>
<feature type="transmembrane region" description="Helical" evidence="11">
    <location>
        <begin position="5"/>
        <end position="24"/>
    </location>
</feature>
<feature type="transmembrane region" description="Helical" evidence="11">
    <location>
        <begin position="127"/>
        <end position="149"/>
    </location>
</feature>
<dbReference type="InterPro" id="IPR041489">
    <property type="entry name" value="PDZ_6"/>
</dbReference>
<keyword evidence="6" id="KW-0378">Hydrolase</keyword>
<dbReference type="GO" id="GO:0008233">
    <property type="term" value="F:peptidase activity"/>
    <property type="evidence" value="ECO:0007669"/>
    <property type="project" value="UniProtKB-KW"/>
</dbReference>
<evidence type="ECO:0000313" key="13">
    <source>
        <dbReference type="EMBL" id="GAA2967800.1"/>
    </source>
</evidence>
<dbReference type="Pfam" id="PF17820">
    <property type="entry name" value="PDZ_6"/>
    <property type="match status" value="1"/>
</dbReference>
<dbReference type="Gene3D" id="2.30.42.10">
    <property type="match status" value="1"/>
</dbReference>
<accession>A0ABN3XM19</accession>
<keyword evidence="9" id="KW-0482">Metalloprotease</keyword>
<comment type="cofactor">
    <cofactor evidence="1">
        <name>Zn(2+)</name>
        <dbReference type="ChEBI" id="CHEBI:29105"/>
    </cofactor>
</comment>
<dbReference type="InterPro" id="IPR036034">
    <property type="entry name" value="PDZ_sf"/>
</dbReference>
<keyword evidence="4 13" id="KW-0645">Protease</keyword>
<dbReference type="SUPFAM" id="SSF50156">
    <property type="entry name" value="PDZ domain-like"/>
    <property type="match status" value="1"/>
</dbReference>
<feature type="domain" description="PDZ" evidence="12">
    <location>
        <begin position="144"/>
        <end position="230"/>
    </location>
</feature>
<protein>
    <submittedName>
        <fullName evidence="13">Site-2 protease family protein</fullName>
    </submittedName>
</protein>